<dbReference type="EMBL" id="JAIWYP010000015">
    <property type="protein sequence ID" value="KAH3704201.1"/>
    <property type="molecule type" value="Genomic_DNA"/>
</dbReference>
<dbReference type="InterPro" id="IPR014001">
    <property type="entry name" value="Helicase_ATP-bd"/>
</dbReference>
<dbReference type="Pfam" id="PF00270">
    <property type="entry name" value="DEAD"/>
    <property type="match status" value="1"/>
</dbReference>
<dbReference type="GO" id="GO:0005524">
    <property type="term" value="F:ATP binding"/>
    <property type="evidence" value="ECO:0007669"/>
    <property type="project" value="InterPro"/>
</dbReference>
<dbReference type="InterPro" id="IPR011545">
    <property type="entry name" value="DEAD/DEAH_box_helicase_dom"/>
</dbReference>
<accession>A0A9D3YTG1</accession>
<dbReference type="SUPFAM" id="SSF52540">
    <property type="entry name" value="P-loop containing nucleoside triphosphate hydrolases"/>
    <property type="match status" value="1"/>
</dbReference>
<dbReference type="Gene3D" id="3.40.50.300">
    <property type="entry name" value="P-loop containing nucleotide triphosphate hydrolases"/>
    <property type="match status" value="1"/>
</dbReference>
<dbReference type="GO" id="GO:0000724">
    <property type="term" value="P:double-strand break repair via homologous recombination"/>
    <property type="evidence" value="ECO:0007669"/>
    <property type="project" value="TreeGrafter"/>
</dbReference>
<dbReference type="GO" id="GO:0005634">
    <property type="term" value="C:nucleus"/>
    <property type="evidence" value="ECO:0007669"/>
    <property type="project" value="TreeGrafter"/>
</dbReference>
<dbReference type="GO" id="GO:0003676">
    <property type="term" value="F:nucleic acid binding"/>
    <property type="evidence" value="ECO:0007669"/>
    <property type="project" value="InterPro"/>
</dbReference>
<organism evidence="3 4">
    <name type="scientific">Dreissena polymorpha</name>
    <name type="common">Zebra mussel</name>
    <name type="synonym">Mytilus polymorpha</name>
    <dbReference type="NCBI Taxonomy" id="45954"/>
    <lineage>
        <taxon>Eukaryota</taxon>
        <taxon>Metazoa</taxon>
        <taxon>Spiralia</taxon>
        <taxon>Lophotrochozoa</taxon>
        <taxon>Mollusca</taxon>
        <taxon>Bivalvia</taxon>
        <taxon>Autobranchia</taxon>
        <taxon>Heteroconchia</taxon>
        <taxon>Euheterodonta</taxon>
        <taxon>Imparidentia</taxon>
        <taxon>Neoheterodontei</taxon>
        <taxon>Myida</taxon>
        <taxon>Dreissenoidea</taxon>
        <taxon>Dreissenidae</taxon>
        <taxon>Dreissena</taxon>
    </lineage>
</organism>
<dbReference type="Proteomes" id="UP000828390">
    <property type="component" value="Unassembled WGS sequence"/>
</dbReference>
<name>A0A9D3YTG1_DREPO</name>
<dbReference type="PANTHER" id="PTHR13710:SF120">
    <property type="entry name" value="BIFUNCTIONAL 3'-5' EXONUCLEASE_ATP-DEPENDENT HELICASE WRN"/>
    <property type="match status" value="1"/>
</dbReference>
<dbReference type="PANTHER" id="PTHR13710">
    <property type="entry name" value="DNA HELICASE RECQ FAMILY MEMBER"/>
    <property type="match status" value="1"/>
</dbReference>
<dbReference type="InterPro" id="IPR027417">
    <property type="entry name" value="P-loop_NTPase"/>
</dbReference>
<dbReference type="GO" id="GO:0009378">
    <property type="term" value="F:four-way junction helicase activity"/>
    <property type="evidence" value="ECO:0007669"/>
    <property type="project" value="TreeGrafter"/>
</dbReference>
<gene>
    <name evidence="3" type="ORF">DPMN_079257</name>
</gene>
<evidence type="ECO:0000256" key="1">
    <source>
        <dbReference type="ARBA" id="ARBA00005446"/>
    </source>
</evidence>
<reference evidence="3" key="1">
    <citation type="journal article" date="2019" name="bioRxiv">
        <title>The Genome of the Zebra Mussel, Dreissena polymorpha: A Resource for Invasive Species Research.</title>
        <authorList>
            <person name="McCartney M.A."/>
            <person name="Auch B."/>
            <person name="Kono T."/>
            <person name="Mallez S."/>
            <person name="Zhang Y."/>
            <person name="Obille A."/>
            <person name="Becker A."/>
            <person name="Abrahante J.E."/>
            <person name="Garbe J."/>
            <person name="Badalamenti J.P."/>
            <person name="Herman A."/>
            <person name="Mangelson H."/>
            <person name="Liachko I."/>
            <person name="Sullivan S."/>
            <person name="Sone E.D."/>
            <person name="Koren S."/>
            <person name="Silverstein K.A.T."/>
            <person name="Beckman K.B."/>
            <person name="Gohl D.M."/>
        </authorList>
    </citation>
    <scope>NUCLEOTIDE SEQUENCE</scope>
    <source>
        <strain evidence="3">Duluth1</strain>
        <tissue evidence="3">Whole animal</tissue>
    </source>
</reference>
<comment type="similarity">
    <text evidence="1">Belongs to the helicase family. RecQ subfamily.</text>
</comment>
<dbReference type="GO" id="GO:0043138">
    <property type="term" value="F:3'-5' DNA helicase activity"/>
    <property type="evidence" value="ECO:0007669"/>
    <property type="project" value="TreeGrafter"/>
</dbReference>
<evidence type="ECO:0000313" key="4">
    <source>
        <dbReference type="Proteomes" id="UP000828390"/>
    </source>
</evidence>
<proteinExistence type="inferred from homology"/>
<dbReference type="PROSITE" id="PS51192">
    <property type="entry name" value="HELICASE_ATP_BIND_1"/>
    <property type="match status" value="1"/>
</dbReference>
<dbReference type="AlphaFoldDB" id="A0A9D3YTG1"/>
<protein>
    <recommendedName>
        <fullName evidence="2">Helicase ATP-binding domain-containing protein</fullName>
    </recommendedName>
</protein>
<comment type="caution">
    <text evidence="3">The sequence shown here is derived from an EMBL/GenBank/DDBJ whole genome shotgun (WGS) entry which is preliminary data.</text>
</comment>
<sequence>MGIFYALKPEQVQTLQELWNGIDTVAILPTGFGKSIIYQLLPYLIQKKTGAAEPMIAIVVAPLNSIMEDQIQSLRSKNLKGCFLSYDAKEIVTFGDNKDDIEEHSSDKETEESPTTSVLGKMFDLTELKSGRYNIIYSHPEALHTKKIQKIFHSPVYQQRVCAVAIDEVHMISEW</sequence>
<keyword evidence="4" id="KW-1185">Reference proteome</keyword>
<dbReference type="GO" id="GO:0005694">
    <property type="term" value="C:chromosome"/>
    <property type="evidence" value="ECO:0007669"/>
    <property type="project" value="TreeGrafter"/>
</dbReference>
<reference evidence="3" key="2">
    <citation type="submission" date="2020-11" db="EMBL/GenBank/DDBJ databases">
        <authorList>
            <person name="McCartney M.A."/>
            <person name="Auch B."/>
            <person name="Kono T."/>
            <person name="Mallez S."/>
            <person name="Becker A."/>
            <person name="Gohl D.M."/>
            <person name="Silverstein K.A.T."/>
            <person name="Koren S."/>
            <person name="Bechman K.B."/>
            <person name="Herman A."/>
            <person name="Abrahante J.E."/>
            <person name="Garbe J."/>
        </authorList>
    </citation>
    <scope>NUCLEOTIDE SEQUENCE</scope>
    <source>
        <strain evidence="3">Duluth1</strain>
        <tissue evidence="3">Whole animal</tissue>
    </source>
</reference>
<feature type="domain" description="Helicase ATP-binding" evidence="2">
    <location>
        <begin position="15"/>
        <end position="175"/>
    </location>
</feature>
<evidence type="ECO:0000259" key="2">
    <source>
        <dbReference type="PROSITE" id="PS51192"/>
    </source>
</evidence>
<dbReference type="GO" id="GO:0005737">
    <property type="term" value="C:cytoplasm"/>
    <property type="evidence" value="ECO:0007669"/>
    <property type="project" value="TreeGrafter"/>
</dbReference>
<evidence type="ECO:0000313" key="3">
    <source>
        <dbReference type="EMBL" id="KAH3704201.1"/>
    </source>
</evidence>